<dbReference type="InterPro" id="IPR039375">
    <property type="entry name" value="NodN-like"/>
</dbReference>
<gene>
    <name evidence="3" type="ORF">GCM10009737_29900</name>
</gene>
<accession>A0ABN2PNE5</accession>
<organism evidence="3 4">
    <name type="scientific">Nocardioides lentus</name>
    <dbReference type="NCBI Taxonomy" id="338077"/>
    <lineage>
        <taxon>Bacteria</taxon>
        <taxon>Bacillati</taxon>
        <taxon>Actinomycetota</taxon>
        <taxon>Actinomycetes</taxon>
        <taxon>Propionibacteriales</taxon>
        <taxon>Nocardioidaceae</taxon>
        <taxon>Nocardioides</taxon>
    </lineage>
</organism>
<feature type="domain" description="MaoC-like" evidence="2">
    <location>
        <begin position="12"/>
        <end position="120"/>
    </location>
</feature>
<dbReference type="Gene3D" id="3.10.129.10">
    <property type="entry name" value="Hotdog Thioesterase"/>
    <property type="match status" value="1"/>
</dbReference>
<dbReference type="EMBL" id="BAAAMY010000007">
    <property type="protein sequence ID" value="GAA1926094.1"/>
    <property type="molecule type" value="Genomic_DNA"/>
</dbReference>
<evidence type="ECO:0000313" key="4">
    <source>
        <dbReference type="Proteomes" id="UP001501612"/>
    </source>
</evidence>
<keyword evidence="4" id="KW-1185">Reference proteome</keyword>
<reference evidence="3 4" key="1">
    <citation type="journal article" date="2019" name="Int. J. Syst. Evol. Microbiol.">
        <title>The Global Catalogue of Microorganisms (GCM) 10K type strain sequencing project: providing services to taxonomists for standard genome sequencing and annotation.</title>
        <authorList>
            <consortium name="The Broad Institute Genomics Platform"/>
            <consortium name="The Broad Institute Genome Sequencing Center for Infectious Disease"/>
            <person name="Wu L."/>
            <person name="Ma J."/>
        </authorList>
    </citation>
    <scope>NUCLEOTIDE SEQUENCE [LARGE SCALE GENOMIC DNA]</scope>
    <source>
        <strain evidence="3 4">JCM 14046</strain>
    </source>
</reference>
<comment type="caution">
    <text evidence="3">The sequence shown here is derived from an EMBL/GenBank/DDBJ whole genome shotgun (WGS) entry which is preliminary data.</text>
</comment>
<name>A0ABN2PNE5_9ACTN</name>
<protein>
    <submittedName>
        <fullName evidence="3">MaoC family dehydratase</fullName>
    </submittedName>
</protein>
<evidence type="ECO:0000256" key="1">
    <source>
        <dbReference type="ARBA" id="ARBA00005254"/>
    </source>
</evidence>
<sequence length="151" mass="16398">MRTFSSLDEVSAAAGTDIGTSDWFEITQDRVNVFADATEDHQWIHVDTERAASGPFGTTIAHGYLTLSLIPFLGAKVARFDLSGPTLNYGLNKVRFPQFVTVGSRVRDHLALGDVTEVSHGLQVAMRHTIEIDGEDKPACVAETLALLLKA</sequence>
<dbReference type="SUPFAM" id="SSF54637">
    <property type="entry name" value="Thioesterase/thiol ester dehydrase-isomerase"/>
    <property type="match status" value="1"/>
</dbReference>
<evidence type="ECO:0000313" key="3">
    <source>
        <dbReference type="EMBL" id="GAA1926094.1"/>
    </source>
</evidence>
<dbReference type="InterPro" id="IPR002539">
    <property type="entry name" value="MaoC-like_dom"/>
</dbReference>
<dbReference type="PANTHER" id="PTHR42993">
    <property type="entry name" value="MAOC-LIKE DEHYDRATASE DOMAIN-CONTAINING PROTEIN"/>
    <property type="match status" value="1"/>
</dbReference>
<dbReference type="Pfam" id="PF01575">
    <property type="entry name" value="MaoC_dehydratas"/>
    <property type="match status" value="1"/>
</dbReference>
<dbReference type="CDD" id="cd03450">
    <property type="entry name" value="NodN"/>
    <property type="match status" value="1"/>
</dbReference>
<proteinExistence type="inferred from homology"/>
<evidence type="ECO:0000259" key="2">
    <source>
        <dbReference type="Pfam" id="PF01575"/>
    </source>
</evidence>
<dbReference type="RefSeq" id="WP_344008377.1">
    <property type="nucleotide sequence ID" value="NZ_BAAAMY010000007.1"/>
</dbReference>
<comment type="similarity">
    <text evidence="1">Belongs to the enoyl-CoA hydratase/isomerase family.</text>
</comment>
<dbReference type="InterPro" id="IPR029069">
    <property type="entry name" value="HotDog_dom_sf"/>
</dbReference>
<dbReference type="Proteomes" id="UP001501612">
    <property type="component" value="Unassembled WGS sequence"/>
</dbReference>
<dbReference type="PANTHER" id="PTHR42993:SF1">
    <property type="entry name" value="MAOC-LIKE DEHYDRATASE DOMAIN-CONTAINING PROTEIN"/>
    <property type="match status" value="1"/>
</dbReference>